<dbReference type="Gene3D" id="1.20.900.10">
    <property type="entry name" value="Dbl homology (DH) domain"/>
    <property type="match status" value="1"/>
</dbReference>
<feature type="region of interest" description="Disordered" evidence="3">
    <location>
        <begin position="1908"/>
        <end position="1944"/>
    </location>
</feature>
<name>A0A1I8PY90_STOCA</name>
<dbReference type="Gene3D" id="2.30.29.30">
    <property type="entry name" value="Pleckstrin-homology domain (PH domain)/Phosphotyrosine-binding domain (PTB)"/>
    <property type="match status" value="1"/>
</dbReference>
<dbReference type="InterPro" id="IPR035899">
    <property type="entry name" value="DBL_dom_sf"/>
</dbReference>
<dbReference type="PROSITE" id="PS50002">
    <property type="entry name" value="SH3"/>
    <property type="match status" value="1"/>
</dbReference>
<dbReference type="EnsemblMetazoa" id="SCAU012183-RA">
    <property type="protein sequence ID" value="SCAU012183-PA"/>
    <property type="gene ID" value="SCAU012183"/>
</dbReference>
<dbReference type="CDD" id="cd01221">
    <property type="entry name" value="PH_ephexin"/>
    <property type="match status" value="1"/>
</dbReference>
<organism evidence="6 7">
    <name type="scientific">Stomoxys calcitrans</name>
    <name type="common">Stable fly</name>
    <name type="synonym">Conops calcitrans</name>
    <dbReference type="NCBI Taxonomy" id="35570"/>
    <lineage>
        <taxon>Eukaryota</taxon>
        <taxon>Metazoa</taxon>
        <taxon>Ecdysozoa</taxon>
        <taxon>Arthropoda</taxon>
        <taxon>Hexapoda</taxon>
        <taxon>Insecta</taxon>
        <taxon>Pterygota</taxon>
        <taxon>Neoptera</taxon>
        <taxon>Endopterygota</taxon>
        <taxon>Diptera</taxon>
        <taxon>Brachycera</taxon>
        <taxon>Muscomorpha</taxon>
        <taxon>Muscoidea</taxon>
        <taxon>Muscidae</taxon>
        <taxon>Stomoxys</taxon>
    </lineage>
</organism>
<protein>
    <recommendedName>
        <fullName evidence="8">DH domain-containing protein</fullName>
    </recommendedName>
</protein>
<dbReference type="STRING" id="35570.A0A1I8PY90"/>
<evidence type="ECO:0000256" key="1">
    <source>
        <dbReference type="ARBA" id="ARBA00022443"/>
    </source>
</evidence>
<feature type="region of interest" description="Disordered" evidence="3">
    <location>
        <begin position="1016"/>
        <end position="1057"/>
    </location>
</feature>
<evidence type="ECO:0008006" key="8">
    <source>
        <dbReference type="Google" id="ProtNLM"/>
    </source>
</evidence>
<evidence type="ECO:0000313" key="7">
    <source>
        <dbReference type="Proteomes" id="UP000095300"/>
    </source>
</evidence>
<feature type="region of interest" description="Disordered" evidence="3">
    <location>
        <begin position="1409"/>
        <end position="1433"/>
    </location>
</feature>
<dbReference type="CDD" id="cd11793">
    <property type="entry name" value="SH3_ephexin1_like"/>
    <property type="match status" value="1"/>
</dbReference>
<sequence length="2455" mass="275192">MLDHNHREQDNNTANMANNKHKVLPIEILANAKVENSHHYTPRQKKEAKSSPQKSNKTKTILSWLKNSTGNSSNNQTNANHFATAAAKQRSTASNNDINSCQRHNQLSKVNEPQSQQQPVTDSCETCRHRTAETLPKACATDGCTCPLLKHSRHYAQHHKTLIACSPPAASAGAPPLSPALLARRLQHKDETLREFRGVQTLRHLWNRRITANKESALKAKIYKQQKNFSKSQNCLLISGSEAEPLADSVTRSKPGEGFSSGRQVRAQSLHDCSLETPVSEIEVFDLSELEIQKHLEKDNFYKYKTAEQASKLRELSEQHLAARRFSAGLLLQTTERLAWLKRAEMLGRSKTEDKLDNMTIMQQEKHSRQSCIVSEPVDMVINDNEDSPRPPHTLPPPLPMSELPSEALPRASSQDDFQGLCQNTTSLRSSSATNCSIESSAKLNRRDSLLHSDDGVVSRNSSTTSLANSSGRAAVRKNSSKRSCSFKIHARSNHARRKMLTTSKENSIQSSMVAKLTQQFNEIIINDATLLEELKRKNGVLMTHKGHVYKVVDTSKHTALTKTSSLGKATNTGNDSTVQKTIKIFENVSRASAKPKIPLKTPRVLEKSNELVTTIEGKAIHPSRLKAVPSVKQATMEARKDMKAIAAHNLSLALTTLEMVKEESKTPLEQNDFVAGIEAKQQKASDLAALETWENPEHLDASEKSQTPKHNSPVIRPKTKGLISQTSINSQENTIPCPIDAGPAQEIQLKTSKVYRKVSRKSSLVLPDANRDILLYINKDSKSKHGTLERMKQSKSVPPESTEFSPTNVDKSCTELSSTLEHAAPKSDRSKNAKVNTLPYKPTDLQIELAKEVREKLNTLPRFANASRALIDHEIQVEEPQESSGKEKISSSDELACQREDNRKTKNKTSKFYEKINFFSLSRRSKSKTSLTLASLPTTSPGNNEIPQNQELKVATLKGDSELGVNPLPHYTPMSSPMAKQRSLAGEVEYSPMIAPEASALMEAYQKVQEKIENLSHKQEQPRQGEESKQSEEPEVSLNSPKLAADSDDYGQHLKPNSSFIHQSYSSVLPQPAQLIQAVNVTLVNAIEGEQMIMEQKEIQQIAAETKEQAITNTNEEPLYEPIAFDDGSITMQEETDIALSNEHVKATPQPLAQEEDIYQSVDELVKEVYEKTTLNENQQPQDKHPAPAPSLLDDYEIIGTPPQDHSPHSTPFFDGYEEYAPSLVETITSNTQINTFTLVMRKTTDELPDLPKPKRILPKSPMPPRKILSKTLEINHYQCPKPPSHYYPDVEENIYDTIKGSDCYETVVHHPTIGHKLEKSSSSSNSTKNCDTISNCYESISHYKNTRPPSHHSSSSHGSNLTISSENRTNSLYEDSLATTSRYGSKRMYRRHTEAHIKMPDELLAKLNGTHNNSTNNSSSVSSTYNSSLGGRASDISDEWTDISDNEHDGEDVKSQFQIVCEKAHKSPDWSRRVRDKRLHHQRKSRSYIEDDDPDHHYEQLSPGSLSKRHSLALQERGGSLQRNQNMVRVSKRGKQISYSAHALGQDISDDSFDSDTDDYYEHEHQAHNDSGVDIRTSKLPEPPASSNQMYSFVKKFKNFLAKKSPNNSKHGGSQMKIDDSSSQFYVNTNAPMVGSEVNGEQQGNKTPTSLQVAQTKELSTSEKNLIMAQSNVTKAEQINAATTPRKPKAGKSLRHRLRKSLVGFDSKQLAPLTPTRSTFYLEEPHQADGDMNGQMDSGFSEKVTSTEASSNTADSQKFLTTRKSKKESKSMASSQRRRTTIGIRPIEPPPPPPDNGGSGKRQSNTSWYAECGVFKNGTTNLVHDDTQLMNGQNENSNNTTSGTSWYEEAGLYQTSGISVASSSGSSGVSTSNEASPADEMAHGLFSNEPLYQIYSAAKLEAISRDMHDESSTDGYEEIGDRRRNTQGDGQESNRKSTRPTALQLVEPKSGPERTLWSQIPEVVNSMILPTLTPRERSLMEAKFEIITSEASYLKSLNLLRNHYMNHPVFRDQHLVNSRDRKALFAHIVPVHECSERLLSELESCWQDNIMLIGLSKRIYAIAEKYFHVYIGFCEHQGRMDRTLKQLRASKGLFSQNLELLESSPLCCGLNLHSFLMLPMQRITRLPLLIDAVFSKCHPNDDEYENWKMCLAIMNKIVTQCNEAATKSDQSYEIEKISRQLEFNPSVIRPLAIAPAGVMAPGTKPRFLVKKGEFTHLIWRGDDAKLTFGKKFSKVTIYAFLFSDLLVLTKRKGEEQFSVFDYCPRNMLTITSGDSLPQVPTKDLNSQTSKNLILMTLLENHQRKTSELLLSCPSVSEQERWLQAMRPPESETPGEKLYEQWDCPQVIAKHSYENNEPDGLSLEVGDVVNVTRKLPDGWYQGERIRDGAIGWFPGDYTEEVNSAHVRARNLKLRHRLLTFTATYLESQKRNKLKLRHRLLTFTATYLESQKRNK</sequence>
<keyword evidence="7" id="KW-1185">Reference proteome</keyword>
<feature type="domain" description="SH3" evidence="4">
    <location>
        <begin position="2343"/>
        <end position="2404"/>
    </location>
</feature>
<dbReference type="Pfam" id="PF00018">
    <property type="entry name" value="SH3_1"/>
    <property type="match status" value="1"/>
</dbReference>
<feature type="compositionally biased region" description="Basic and acidic residues" evidence="3">
    <location>
        <begin position="1016"/>
        <end position="1033"/>
    </location>
</feature>
<dbReference type="InterPro" id="IPR000219">
    <property type="entry name" value="DH_dom"/>
</dbReference>
<evidence type="ECO:0000256" key="2">
    <source>
        <dbReference type="PROSITE-ProRule" id="PRU00192"/>
    </source>
</evidence>
<feature type="compositionally biased region" description="Polar residues" evidence="3">
    <location>
        <begin position="459"/>
        <end position="472"/>
    </location>
</feature>
<dbReference type="PROSITE" id="PS50010">
    <property type="entry name" value="DH_2"/>
    <property type="match status" value="1"/>
</dbReference>
<feature type="compositionally biased region" description="Low complexity" evidence="3">
    <location>
        <begin position="1410"/>
        <end position="1430"/>
    </location>
</feature>
<feature type="region of interest" description="Disordered" evidence="3">
    <location>
        <begin position="1"/>
        <end position="20"/>
    </location>
</feature>
<accession>A0A1I8PY90</accession>
<dbReference type="CDD" id="cd00160">
    <property type="entry name" value="RhoGEF"/>
    <property type="match status" value="1"/>
</dbReference>
<dbReference type="Pfam" id="PF00621">
    <property type="entry name" value="RhoGEF"/>
    <property type="match status" value="1"/>
</dbReference>
<feature type="region of interest" description="Disordered" evidence="3">
    <location>
        <begin position="1470"/>
        <end position="1510"/>
    </location>
</feature>
<feature type="domain" description="DH" evidence="5">
    <location>
        <begin position="1980"/>
        <end position="2166"/>
    </location>
</feature>
<feature type="region of interest" description="Disordered" evidence="3">
    <location>
        <begin position="1346"/>
        <end position="1369"/>
    </location>
</feature>
<feature type="compositionally biased region" description="Low complexity" evidence="3">
    <location>
        <begin position="1353"/>
        <end position="1367"/>
    </location>
</feature>
<dbReference type="Proteomes" id="UP000095300">
    <property type="component" value="Unassembled WGS sequence"/>
</dbReference>
<feature type="compositionally biased region" description="Polar residues" evidence="3">
    <location>
        <begin position="803"/>
        <end position="812"/>
    </location>
</feature>
<feature type="region of interest" description="Disordered" evidence="3">
    <location>
        <begin position="698"/>
        <end position="721"/>
    </location>
</feature>
<dbReference type="SUPFAM" id="SSF50729">
    <property type="entry name" value="PH domain-like"/>
    <property type="match status" value="1"/>
</dbReference>
<feature type="region of interest" description="Disordered" evidence="3">
    <location>
        <begin position="876"/>
        <end position="906"/>
    </location>
</feature>
<evidence type="ECO:0000313" key="6">
    <source>
        <dbReference type="EnsemblMetazoa" id="SCAU012183-PA"/>
    </source>
</evidence>
<feature type="region of interest" description="Disordered" evidence="3">
    <location>
        <begin position="785"/>
        <end position="812"/>
    </location>
</feature>
<dbReference type="VEuPathDB" id="VectorBase:SCAU012183"/>
<feature type="compositionally biased region" description="Basic and acidic residues" evidence="3">
    <location>
        <begin position="885"/>
        <end position="905"/>
    </location>
</feature>
<feature type="compositionally biased region" description="Polar residues" evidence="3">
    <location>
        <begin position="1737"/>
        <end position="1762"/>
    </location>
</feature>
<dbReference type="SUPFAM" id="SSF48065">
    <property type="entry name" value="DBL homology domain (DH-domain)"/>
    <property type="match status" value="1"/>
</dbReference>
<feature type="region of interest" description="Disordered" evidence="3">
    <location>
        <begin position="453"/>
        <end position="485"/>
    </location>
</feature>
<evidence type="ECO:0000259" key="5">
    <source>
        <dbReference type="PROSITE" id="PS50010"/>
    </source>
</evidence>
<feature type="compositionally biased region" description="Pro residues" evidence="3">
    <location>
        <begin position="391"/>
        <end position="400"/>
    </location>
</feature>
<keyword evidence="1 2" id="KW-0728">SH3 domain</keyword>
<evidence type="ECO:0000259" key="4">
    <source>
        <dbReference type="PROSITE" id="PS50002"/>
    </source>
</evidence>
<feature type="region of interest" description="Disordered" evidence="3">
    <location>
        <begin position="37"/>
        <end position="57"/>
    </location>
</feature>
<feature type="compositionally biased region" description="Low complexity" evidence="3">
    <location>
        <begin position="1773"/>
        <end position="1788"/>
    </location>
</feature>
<reference evidence="6" key="1">
    <citation type="submission" date="2020-05" db="UniProtKB">
        <authorList>
            <consortium name="EnsemblMetazoa"/>
        </authorList>
    </citation>
    <scope>IDENTIFICATION</scope>
    <source>
        <strain evidence="6">USDA</strain>
    </source>
</reference>
<feature type="compositionally biased region" description="Basic residues" evidence="3">
    <location>
        <begin position="1476"/>
        <end position="1488"/>
    </location>
</feature>
<feature type="region of interest" description="Disordered" evidence="3">
    <location>
        <begin position="1728"/>
        <end position="1807"/>
    </location>
</feature>
<feature type="region of interest" description="Disordered" evidence="3">
    <location>
        <begin position="382"/>
        <end position="418"/>
    </location>
</feature>
<dbReference type="SUPFAM" id="SSF50044">
    <property type="entry name" value="SH3-domain"/>
    <property type="match status" value="1"/>
</dbReference>
<evidence type="ECO:0000256" key="3">
    <source>
        <dbReference type="SAM" id="MobiDB-lite"/>
    </source>
</evidence>
<feature type="compositionally biased region" description="Low complexity" evidence="3">
    <location>
        <begin position="401"/>
        <end position="410"/>
    </location>
</feature>
<dbReference type="Gene3D" id="2.30.30.40">
    <property type="entry name" value="SH3 Domains"/>
    <property type="match status" value="1"/>
</dbReference>
<dbReference type="InterPro" id="IPR047270">
    <property type="entry name" value="PH_ephexin"/>
</dbReference>
<dbReference type="InterPro" id="IPR001452">
    <property type="entry name" value="SH3_domain"/>
</dbReference>
<dbReference type="SMART" id="SM00325">
    <property type="entry name" value="RhoGEF"/>
    <property type="match status" value="1"/>
</dbReference>
<dbReference type="GO" id="GO:0005085">
    <property type="term" value="F:guanyl-nucleotide exchange factor activity"/>
    <property type="evidence" value="ECO:0007669"/>
    <property type="project" value="InterPro"/>
</dbReference>
<dbReference type="InterPro" id="IPR011993">
    <property type="entry name" value="PH-like_dom_sf"/>
</dbReference>
<proteinExistence type="predicted"/>
<dbReference type="InterPro" id="IPR047271">
    <property type="entry name" value="Ephexin-like"/>
</dbReference>
<dbReference type="PANTHER" id="PTHR12845">
    <property type="entry name" value="GUANINE NUCLEOTIDE EXCHANGE FACTOR"/>
    <property type="match status" value="1"/>
</dbReference>
<dbReference type="SMART" id="SM00326">
    <property type="entry name" value="SH3"/>
    <property type="match status" value="1"/>
</dbReference>
<dbReference type="PANTHER" id="PTHR12845:SF5">
    <property type="entry name" value="EPHEXIN, ISOFORM D"/>
    <property type="match status" value="1"/>
</dbReference>
<dbReference type="InterPro" id="IPR036028">
    <property type="entry name" value="SH3-like_dom_sf"/>
</dbReference>
<feature type="compositionally biased region" description="Basic and acidic residues" evidence="3">
    <location>
        <begin position="1"/>
        <end position="10"/>
    </location>
</feature>